<protein>
    <submittedName>
        <fullName evidence="1">Interferon-induced protein 44-like</fullName>
    </submittedName>
</protein>
<gene>
    <name evidence="1" type="ORF">DAT39_020304</name>
</gene>
<keyword evidence="2" id="KW-1185">Reference proteome</keyword>
<organism evidence="1 2">
    <name type="scientific">Clarias magur</name>
    <name type="common">Asian catfish</name>
    <name type="synonym">Macropteronotus magur</name>
    <dbReference type="NCBI Taxonomy" id="1594786"/>
    <lineage>
        <taxon>Eukaryota</taxon>
        <taxon>Metazoa</taxon>
        <taxon>Chordata</taxon>
        <taxon>Craniata</taxon>
        <taxon>Vertebrata</taxon>
        <taxon>Euteleostomi</taxon>
        <taxon>Actinopterygii</taxon>
        <taxon>Neopterygii</taxon>
        <taxon>Teleostei</taxon>
        <taxon>Ostariophysi</taxon>
        <taxon>Siluriformes</taxon>
        <taxon>Clariidae</taxon>
        <taxon>Clarias</taxon>
    </lineage>
</organism>
<dbReference type="PANTHER" id="PTHR14241">
    <property type="entry name" value="INTERFERON-INDUCED PROTEIN 44"/>
    <property type="match status" value="1"/>
</dbReference>
<name>A0A8J4WT76_CLAMG</name>
<feature type="non-terminal residue" evidence="1">
    <location>
        <position position="1"/>
    </location>
</feature>
<dbReference type="Gene3D" id="3.40.50.300">
    <property type="entry name" value="P-loop containing nucleotide triphosphate hydrolases"/>
    <property type="match status" value="1"/>
</dbReference>
<dbReference type="SUPFAM" id="SSF52540">
    <property type="entry name" value="P-loop containing nucleoside triphosphate hydrolases"/>
    <property type="match status" value="1"/>
</dbReference>
<sequence length="218" mass="23835">FPHPWRAVDWDGRSQMETFLRHFKVSNPAVSHLRILINGHTGAGISSFVNSVDSALQHRITARAPTSPITGPSCTKKFKSYRINGLDGGPIPFILSDVMGFQSGDSCGINPNDVKNALLGHMQENYVFNPMSPLTAGDPGYISNPALSDRAHCLVSVMSARSVNLCCNSTAMKLRSIWDRASDVGIPHVVIMTNVDKVCPLVKEDLKAIYKSRSVKEK</sequence>
<reference evidence="1" key="1">
    <citation type="submission" date="2020-07" db="EMBL/GenBank/DDBJ databases">
        <title>Clarias magur genome sequencing, assembly and annotation.</title>
        <authorList>
            <person name="Kushwaha B."/>
            <person name="Kumar R."/>
            <person name="Das P."/>
            <person name="Joshi C.G."/>
            <person name="Kumar D."/>
            <person name="Nagpure N.S."/>
            <person name="Pandey M."/>
            <person name="Agarwal S."/>
            <person name="Srivastava S."/>
            <person name="Singh M."/>
            <person name="Sahoo L."/>
            <person name="Jayasankar P."/>
            <person name="Meher P.K."/>
            <person name="Koringa P.G."/>
            <person name="Iquebal M.A."/>
            <person name="Das S.P."/>
            <person name="Bit A."/>
            <person name="Patnaik S."/>
            <person name="Patel N."/>
            <person name="Shah T.M."/>
            <person name="Hinsu A."/>
            <person name="Jena J.K."/>
        </authorList>
    </citation>
    <scope>NUCLEOTIDE SEQUENCE</scope>
    <source>
        <strain evidence="1">CIFAMagur01</strain>
        <tissue evidence="1">Testis</tissue>
    </source>
</reference>
<dbReference type="PANTHER" id="PTHR14241:SF1">
    <property type="entry name" value="INTERFERON-INDUCED PROTEIN 44-RELATED"/>
    <property type="match status" value="1"/>
</dbReference>
<dbReference type="GO" id="GO:0006955">
    <property type="term" value="P:immune response"/>
    <property type="evidence" value="ECO:0007669"/>
    <property type="project" value="TreeGrafter"/>
</dbReference>
<feature type="non-terminal residue" evidence="1">
    <location>
        <position position="218"/>
    </location>
</feature>
<dbReference type="AlphaFoldDB" id="A0A8J4WT76"/>
<dbReference type="InterPro" id="IPR027417">
    <property type="entry name" value="P-loop_NTPase"/>
</dbReference>
<dbReference type="Proteomes" id="UP000727407">
    <property type="component" value="Unassembled WGS sequence"/>
</dbReference>
<accession>A0A8J4WT76</accession>
<comment type="caution">
    <text evidence="1">The sequence shown here is derived from an EMBL/GenBank/DDBJ whole genome shotgun (WGS) entry which is preliminary data.</text>
</comment>
<evidence type="ECO:0000313" key="1">
    <source>
        <dbReference type="EMBL" id="KAF5889997.1"/>
    </source>
</evidence>
<evidence type="ECO:0000313" key="2">
    <source>
        <dbReference type="Proteomes" id="UP000727407"/>
    </source>
</evidence>
<dbReference type="EMBL" id="QNUK01000739">
    <property type="protein sequence ID" value="KAF5889997.1"/>
    <property type="molecule type" value="Genomic_DNA"/>
</dbReference>
<dbReference type="OrthoDB" id="25620at2759"/>
<proteinExistence type="predicted"/>